<dbReference type="OrthoDB" id="3695920at2"/>
<gene>
    <name evidence="1" type="ORF">F0L68_07245</name>
</gene>
<accession>A0A5B2XNC1</accession>
<organism evidence="1 2">
    <name type="scientific">Solihabitans fulvus</name>
    <dbReference type="NCBI Taxonomy" id="1892852"/>
    <lineage>
        <taxon>Bacteria</taxon>
        <taxon>Bacillati</taxon>
        <taxon>Actinomycetota</taxon>
        <taxon>Actinomycetes</taxon>
        <taxon>Pseudonocardiales</taxon>
        <taxon>Pseudonocardiaceae</taxon>
        <taxon>Solihabitans</taxon>
    </lineage>
</organism>
<dbReference type="RefSeq" id="WP_149848660.1">
    <property type="nucleotide sequence ID" value="NZ_VUOB01000010.1"/>
</dbReference>
<sequence length="98" mass="11041">MSSLSSAVEVLKRLRRCGFDAHRYYAENGELDAIGYTRCRRGLWDVVLVYSSREALGYRVRADDFNQDDPFVIRPGAQLWRVQDCPATVVTGVLALSA</sequence>
<proteinExistence type="predicted"/>
<evidence type="ECO:0000313" key="1">
    <source>
        <dbReference type="EMBL" id="KAA2264863.1"/>
    </source>
</evidence>
<dbReference type="EMBL" id="VUOB01000010">
    <property type="protein sequence ID" value="KAA2264863.1"/>
    <property type="molecule type" value="Genomic_DNA"/>
</dbReference>
<keyword evidence="2" id="KW-1185">Reference proteome</keyword>
<reference evidence="1 2" key="1">
    <citation type="submission" date="2019-09" db="EMBL/GenBank/DDBJ databases">
        <title>Goodfellowia gen. nov., a new genus of the Pseudonocardineae related to Actinoalloteichus, containing Goodfellowia coeruleoviolacea gen. nov., comb. nov. gen. nov., comb. nov.</title>
        <authorList>
            <person name="Labeda D."/>
        </authorList>
    </citation>
    <scope>NUCLEOTIDE SEQUENCE [LARGE SCALE GENOMIC DNA]</scope>
    <source>
        <strain evidence="1 2">AN110305</strain>
    </source>
</reference>
<protein>
    <submittedName>
        <fullName evidence="1">Uncharacterized protein</fullName>
    </submittedName>
</protein>
<dbReference type="Proteomes" id="UP000323454">
    <property type="component" value="Unassembled WGS sequence"/>
</dbReference>
<reference evidence="1 2" key="2">
    <citation type="submission" date="2019-09" db="EMBL/GenBank/DDBJ databases">
        <authorList>
            <person name="Jin C."/>
        </authorList>
    </citation>
    <scope>NUCLEOTIDE SEQUENCE [LARGE SCALE GENOMIC DNA]</scope>
    <source>
        <strain evidence="1 2">AN110305</strain>
    </source>
</reference>
<name>A0A5B2XNC1_9PSEU</name>
<evidence type="ECO:0000313" key="2">
    <source>
        <dbReference type="Proteomes" id="UP000323454"/>
    </source>
</evidence>
<dbReference type="AlphaFoldDB" id="A0A5B2XNC1"/>
<comment type="caution">
    <text evidence="1">The sequence shown here is derived from an EMBL/GenBank/DDBJ whole genome shotgun (WGS) entry which is preliminary data.</text>
</comment>